<dbReference type="Pfam" id="PF03443">
    <property type="entry name" value="AA9"/>
    <property type="match status" value="1"/>
</dbReference>
<evidence type="ECO:0000256" key="1">
    <source>
        <dbReference type="ARBA" id="ARBA00001973"/>
    </source>
</evidence>
<evidence type="ECO:0000256" key="11">
    <source>
        <dbReference type="ARBA" id="ARBA00047174"/>
    </source>
</evidence>
<dbReference type="EC" id="1.14.99.56" evidence="11"/>
<evidence type="ECO:0000256" key="5">
    <source>
        <dbReference type="ARBA" id="ARBA00023001"/>
    </source>
</evidence>
<dbReference type="EMBL" id="CP019472">
    <property type="protein sequence ID" value="UQC75786.1"/>
    <property type="molecule type" value="Genomic_DNA"/>
</dbReference>
<reference evidence="14" key="1">
    <citation type="journal article" date="2021" name="Mol. Plant Microbe Interact.">
        <title>Complete Genome Sequence of the Plant-Pathogenic Fungus Colletotrichum lupini.</title>
        <authorList>
            <person name="Baroncelli R."/>
            <person name="Pensec F."/>
            <person name="Da Lio D."/>
            <person name="Boufleur T."/>
            <person name="Vicente I."/>
            <person name="Sarrocco S."/>
            <person name="Picot A."/>
            <person name="Baraldi E."/>
            <person name="Sukno S."/>
            <person name="Thon M."/>
            <person name="Le Floch G."/>
        </authorList>
    </citation>
    <scope>NUCLEOTIDE SEQUENCE</scope>
    <source>
        <strain evidence="14">IMI 504893</strain>
    </source>
</reference>
<keyword evidence="8" id="KW-0624">Polysaccharide degradation</keyword>
<comment type="subcellular location">
    <subcellularLocation>
        <location evidence="2">Secreted</location>
    </subcellularLocation>
</comment>
<keyword evidence="15" id="KW-1185">Reference proteome</keyword>
<dbReference type="CDD" id="cd21175">
    <property type="entry name" value="LPMO_AA9"/>
    <property type="match status" value="1"/>
</dbReference>
<comment type="catalytic activity">
    <reaction evidence="10">
        <text>[(1-&gt;4)-beta-D-glucosyl]n+m + reduced acceptor + O2 = 4-dehydro-beta-D-glucosyl-[(1-&gt;4)-beta-D-glucosyl]n-1 + [(1-&gt;4)-beta-D-glucosyl]m + acceptor + H2O.</text>
        <dbReference type="EC" id="1.14.99.56"/>
    </reaction>
</comment>
<dbReference type="RefSeq" id="XP_049137431.1">
    <property type="nucleotide sequence ID" value="XM_049296207.1"/>
</dbReference>
<dbReference type="Proteomes" id="UP000830671">
    <property type="component" value="Chromosome 10"/>
</dbReference>
<keyword evidence="7" id="KW-0119">Carbohydrate metabolism</keyword>
<evidence type="ECO:0000256" key="12">
    <source>
        <dbReference type="SAM" id="MobiDB-lite"/>
    </source>
</evidence>
<comment type="cofactor">
    <cofactor evidence="1">
        <name>Cu(2+)</name>
        <dbReference type="ChEBI" id="CHEBI:29036"/>
    </cofactor>
</comment>
<evidence type="ECO:0000256" key="8">
    <source>
        <dbReference type="ARBA" id="ARBA00023326"/>
    </source>
</evidence>
<dbReference type="Gene3D" id="2.70.50.70">
    <property type="match status" value="1"/>
</dbReference>
<accession>A0A9Q8WA87</accession>
<evidence type="ECO:0000313" key="15">
    <source>
        <dbReference type="Proteomes" id="UP000830671"/>
    </source>
</evidence>
<dbReference type="PANTHER" id="PTHR33353">
    <property type="entry name" value="PUTATIVE (AFU_ORTHOLOGUE AFUA_1G12560)-RELATED"/>
    <property type="match status" value="1"/>
</dbReference>
<sequence>MGTVRLIGGASGSSDPEEQGGKHIPLPGRAEYSQSQRRYYWTDCRLIYNRYREIRNYGGKAPPALEPEASKECGKDVCSQSPSIFSRVTFLVLQSVVVITSYYYRQRFSATMNSAEADVCQIQRRRVLEMWFFASFHLLAGGISDGAWTLTDSLGQHSIWYRLLAIKANRPSRDTPCSGPCTGDPSTAEVIPPLIVAAVASGKLSLRAVSLRPGEGKWQNSQEPVDVVPSSSSSFFRVSSCSEYTLVSSDQTQPNGSDAMKFFTAAAVLSAAVSEVSGHYIFQQLSVGSTKYDVFQHIRKNTNYNSPVTDLASNDLRCNVGGASGAQTTVVNVKPGDAFTFTLDTAVYHQGPISLFLSKAPSHVQDYDGSGKWAKFKDFLPTFSNGQATWPMRQTYEYKIPTCLPNGEYLLRVHQLGIHNPYPAGIPQFYISCAQINVTGSTASASSFAPTLSIPGAFKDTDPGYTVNIYQPGFTSYVAPGGAEWTC</sequence>
<feature type="domain" description="Auxiliary Activity family 9 catalytic" evidence="13">
    <location>
        <begin position="279"/>
        <end position="472"/>
    </location>
</feature>
<evidence type="ECO:0000256" key="10">
    <source>
        <dbReference type="ARBA" id="ARBA00045077"/>
    </source>
</evidence>
<evidence type="ECO:0000313" key="14">
    <source>
        <dbReference type="EMBL" id="UQC75786.1"/>
    </source>
</evidence>
<keyword evidence="4" id="KW-0732">Signal</keyword>
<keyword evidence="6" id="KW-1015">Disulfide bond</keyword>
<dbReference type="InterPro" id="IPR049892">
    <property type="entry name" value="AA9"/>
</dbReference>
<name>A0A9Q8WA87_9PEZI</name>
<evidence type="ECO:0000256" key="6">
    <source>
        <dbReference type="ARBA" id="ARBA00023157"/>
    </source>
</evidence>
<protein>
    <recommendedName>
        <fullName evidence="11">lytic cellulose monooxygenase (C4-dehydrogenating)</fullName>
        <ecNumber evidence="11">1.14.99.56</ecNumber>
    </recommendedName>
</protein>
<dbReference type="GeneID" id="73351217"/>
<feature type="region of interest" description="Disordered" evidence="12">
    <location>
        <begin position="1"/>
        <end position="28"/>
    </location>
</feature>
<gene>
    <name evidence="14" type="ORF">CLUP02_17294</name>
</gene>
<dbReference type="PANTHER" id="PTHR33353:SF11">
    <property type="entry name" value="GLYCOSYLHYDROLASE FAMILY 61-7 PROTEIN"/>
    <property type="match status" value="1"/>
</dbReference>
<evidence type="ECO:0000256" key="3">
    <source>
        <dbReference type="ARBA" id="ARBA00022525"/>
    </source>
</evidence>
<evidence type="ECO:0000256" key="7">
    <source>
        <dbReference type="ARBA" id="ARBA00023277"/>
    </source>
</evidence>
<dbReference type="KEGG" id="clup:CLUP02_17294"/>
<evidence type="ECO:0000256" key="4">
    <source>
        <dbReference type="ARBA" id="ARBA00022729"/>
    </source>
</evidence>
<keyword evidence="3" id="KW-0964">Secreted</keyword>
<comment type="similarity">
    <text evidence="9">Belongs to the polysaccharide monooxygenase AA9 family.</text>
</comment>
<keyword evidence="5" id="KW-0136">Cellulose degradation</keyword>
<dbReference type="AlphaFoldDB" id="A0A9Q8WA87"/>
<dbReference type="InterPro" id="IPR005103">
    <property type="entry name" value="AA9_LPMO"/>
</dbReference>
<dbReference type="GO" id="GO:0030245">
    <property type="term" value="P:cellulose catabolic process"/>
    <property type="evidence" value="ECO:0007669"/>
    <property type="project" value="UniProtKB-KW"/>
</dbReference>
<proteinExistence type="inferred from homology"/>
<evidence type="ECO:0000256" key="2">
    <source>
        <dbReference type="ARBA" id="ARBA00004613"/>
    </source>
</evidence>
<organism evidence="14 15">
    <name type="scientific">Colletotrichum lupini</name>
    <dbReference type="NCBI Taxonomy" id="145971"/>
    <lineage>
        <taxon>Eukaryota</taxon>
        <taxon>Fungi</taxon>
        <taxon>Dikarya</taxon>
        <taxon>Ascomycota</taxon>
        <taxon>Pezizomycotina</taxon>
        <taxon>Sordariomycetes</taxon>
        <taxon>Hypocreomycetidae</taxon>
        <taxon>Glomerellales</taxon>
        <taxon>Glomerellaceae</taxon>
        <taxon>Colletotrichum</taxon>
        <taxon>Colletotrichum acutatum species complex</taxon>
    </lineage>
</organism>
<evidence type="ECO:0000259" key="13">
    <source>
        <dbReference type="Pfam" id="PF03443"/>
    </source>
</evidence>
<dbReference type="GO" id="GO:0005576">
    <property type="term" value="C:extracellular region"/>
    <property type="evidence" value="ECO:0007669"/>
    <property type="project" value="UniProtKB-SubCell"/>
</dbReference>
<evidence type="ECO:0000256" key="9">
    <source>
        <dbReference type="ARBA" id="ARBA00044502"/>
    </source>
</evidence>